<evidence type="ECO:0000256" key="6">
    <source>
        <dbReference type="RuleBase" id="RU362030"/>
    </source>
</evidence>
<sequence length="267" mass="29125">MARGVERTAVGAGVLRAIEGDDHLARRMLTGWSAALVRNRALRWAFLHLMERAGPGFRGAVVCRTWAIDDACREALASGCRQVVVIGAGLDTRPYRMPEMRAAAQVLELDLPGVQQEKKEALTRALGRLPGHVRYVPLDLTRQSLADAGADATVPTLVLCEAVSMYLPADAVEEIIAYAGGFPAGSRLVITYLPRAVAEDPRFARWRRVLNWRTAYHPAEIAGRLAGHGLTVLADLGAEEHRKRLDGRELAVFDGERIAVAERAHPA</sequence>
<evidence type="ECO:0000256" key="5">
    <source>
        <dbReference type="ARBA" id="ARBA00022691"/>
    </source>
</evidence>
<evidence type="ECO:0000313" key="7">
    <source>
        <dbReference type="EMBL" id="GIE94500.1"/>
    </source>
</evidence>
<evidence type="ECO:0000313" key="8">
    <source>
        <dbReference type="Proteomes" id="UP000636960"/>
    </source>
</evidence>
<dbReference type="Gene3D" id="3.40.50.150">
    <property type="entry name" value="Vaccinia Virus protein VP39"/>
    <property type="match status" value="1"/>
</dbReference>
<dbReference type="InterPro" id="IPR011610">
    <property type="entry name" value="SAM_mthyl_Trfase_ML2640-like"/>
</dbReference>
<gene>
    <name evidence="7" type="ORF">Ari01nite_19650</name>
</gene>
<evidence type="ECO:0000256" key="2">
    <source>
        <dbReference type="ARBA" id="ARBA00008138"/>
    </source>
</evidence>
<dbReference type="PANTHER" id="PTHR43619:SF2">
    <property type="entry name" value="S-ADENOSYL-L-METHIONINE-DEPENDENT METHYLTRANSFERASES SUPERFAMILY PROTEIN"/>
    <property type="match status" value="1"/>
</dbReference>
<dbReference type="PANTHER" id="PTHR43619">
    <property type="entry name" value="S-ADENOSYL-L-METHIONINE-DEPENDENT METHYLTRANSFERASE YKTD-RELATED"/>
    <property type="match status" value="1"/>
</dbReference>
<evidence type="ECO:0000256" key="3">
    <source>
        <dbReference type="ARBA" id="ARBA00022603"/>
    </source>
</evidence>
<dbReference type="EMBL" id="BOMV01000013">
    <property type="protein sequence ID" value="GIE94500.1"/>
    <property type="molecule type" value="Genomic_DNA"/>
</dbReference>
<name>A0A919JTG1_9ACTN</name>
<dbReference type="EC" id="2.1.1.-" evidence="6"/>
<keyword evidence="8" id="KW-1185">Reference proteome</keyword>
<dbReference type="AlphaFoldDB" id="A0A919JTG1"/>
<comment type="similarity">
    <text evidence="2 6">Belongs to the UPF0677 family.</text>
</comment>
<dbReference type="InterPro" id="IPR029063">
    <property type="entry name" value="SAM-dependent_MTases_sf"/>
</dbReference>
<dbReference type="SUPFAM" id="SSF53335">
    <property type="entry name" value="S-adenosyl-L-methionine-dependent methyltransferases"/>
    <property type="match status" value="1"/>
</dbReference>
<keyword evidence="3 6" id="KW-0489">Methyltransferase</keyword>
<evidence type="ECO:0000256" key="1">
    <source>
        <dbReference type="ARBA" id="ARBA00003907"/>
    </source>
</evidence>
<dbReference type="Pfam" id="PF04072">
    <property type="entry name" value="LCM"/>
    <property type="match status" value="1"/>
</dbReference>
<comment type="caution">
    <text evidence="7">The sequence shown here is derived from an EMBL/GenBank/DDBJ whole genome shotgun (WGS) entry which is preliminary data.</text>
</comment>
<reference evidence="7" key="1">
    <citation type="submission" date="2021-01" db="EMBL/GenBank/DDBJ databases">
        <title>Whole genome shotgun sequence of Actinoplanes rishiriensis NBRC 108556.</title>
        <authorList>
            <person name="Komaki H."/>
            <person name="Tamura T."/>
        </authorList>
    </citation>
    <scope>NUCLEOTIDE SEQUENCE</scope>
    <source>
        <strain evidence="7">NBRC 108556</strain>
    </source>
</reference>
<dbReference type="InterPro" id="IPR007213">
    <property type="entry name" value="Ppm1/Ppm2/Tcmp"/>
</dbReference>
<evidence type="ECO:0000256" key="4">
    <source>
        <dbReference type="ARBA" id="ARBA00022679"/>
    </source>
</evidence>
<organism evidence="7 8">
    <name type="scientific">Paractinoplanes rishiriensis</name>
    <dbReference type="NCBI Taxonomy" id="1050105"/>
    <lineage>
        <taxon>Bacteria</taxon>
        <taxon>Bacillati</taxon>
        <taxon>Actinomycetota</taxon>
        <taxon>Actinomycetes</taxon>
        <taxon>Micromonosporales</taxon>
        <taxon>Micromonosporaceae</taxon>
        <taxon>Paractinoplanes</taxon>
    </lineage>
</organism>
<dbReference type="NCBIfam" id="TIGR00027">
    <property type="entry name" value="mthyl_TIGR00027"/>
    <property type="match status" value="1"/>
</dbReference>
<comment type="function">
    <text evidence="1 6">Exhibits S-adenosyl-L-methionine-dependent methyltransferase activity.</text>
</comment>
<proteinExistence type="inferred from homology"/>
<keyword evidence="4" id="KW-0808">Transferase</keyword>
<keyword evidence="5 6" id="KW-0949">S-adenosyl-L-methionine</keyword>
<dbReference type="Proteomes" id="UP000636960">
    <property type="component" value="Unassembled WGS sequence"/>
</dbReference>
<dbReference type="GO" id="GO:0032259">
    <property type="term" value="P:methylation"/>
    <property type="evidence" value="ECO:0007669"/>
    <property type="project" value="UniProtKB-KW"/>
</dbReference>
<accession>A0A919JTG1</accession>
<dbReference type="GO" id="GO:0008168">
    <property type="term" value="F:methyltransferase activity"/>
    <property type="evidence" value="ECO:0007669"/>
    <property type="project" value="UniProtKB-UniRule"/>
</dbReference>
<protein>
    <recommendedName>
        <fullName evidence="6">S-adenosyl-L-methionine-dependent methyltransferase</fullName>
        <ecNumber evidence="6">2.1.1.-</ecNumber>
    </recommendedName>
</protein>
<dbReference type="RefSeq" id="WP_203780803.1">
    <property type="nucleotide sequence ID" value="NZ_BOMV01000013.1"/>
</dbReference>